<protein>
    <submittedName>
        <fullName evidence="1">Uncharacterized protein</fullName>
    </submittedName>
</protein>
<accession>A0A917U239</accession>
<gene>
    <name evidence="1" type="ORF">GCM10007977_061110</name>
</gene>
<proteinExistence type="predicted"/>
<dbReference type="Proteomes" id="UP000642070">
    <property type="component" value="Unassembled WGS sequence"/>
</dbReference>
<sequence length="128" mass="14514">MGWTVGALGGSVDMDDARAPLGSRYVDQRPYVVVEDLAELHGPTSGEARLDRRLNWSGRAVYDLDNPRRLASMYETVLREATRVEQLQTWLDGPALVRLWSSLVLPPQVRQLWERRFPQLANESRPAA</sequence>
<dbReference type="AlphaFoldDB" id="A0A917U239"/>
<evidence type="ECO:0000313" key="2">
    <source>
        <dbReference type="Proteomes" id="UP000642070"/>
    </source>
</evidence>
<keyword evidence="2" id="KW-1185">Reference proteome</keyword>
<reference evidence="1" key="2">
    <citation type="submission" date="2020-09" db="EMBL/GenBank/DDBJ databases">
        <authorList>
            <person name="Sun Q."/>
            <person name="Ohkuma M."/>
        </authorList>
    </citation>
    <scope>NUCLEOTIDE SEQUENCE</scope>
    <source>
        <strain evidence="1">JCM 19831</strain>
    </source>
</reference>
<comment type="caution">
    <text evidence="1">The sequence shown here is derived from an EMBL/GenBank/DDBJ whole genome shotgun (WGS) entry which is preliminary data.</text>
</comment>
<name>A0A917U239_9ACTN</name>
<evidence type="ECO:0000313" key="1">
    <source>
        <dbReference type="EMBL" id="GGM51072.1"/>
    </source>
</evidence>
<dbReference type="EMBL" id="BMPI01000033">
    <property type="protein sequence ID" value="GGM51072.1"/>
    <property type="molecule type" value="Genomic_DNA"/>
</dbReference>
<reference evidence="1" key="1">
    <citation type="journal article" date="2014" name="Int. J. Syst. Evol. Microbiol.">
        <title>Complete genome sequence of Corynebacterium casei LMG S-19264T (=DSM 44701T), isolated from a smear-ripened cheese.</title>
        <authorList>
            <consortium name="US DOE Joint Genome Institute (JGI-PGF)"/>
            <person name="Walter F."/>
            <person name="Albersmeier A."/>
            <person name="Kalinowski J."/>
            <person name="Ruckert C."/>
        </authorList>
    </citation>
    <scope>NUCLEOTIDE SEQUENCE</scope>
    <source>
        <strain evidence="1">JCM 19831</strain>
    </source>
</reference>
<organism evidence="1 2">
    <name type="scientific">Dactylosporangium sucinum</name>
    <dbReference type="NCBI Taxonomy" id="1424081"/>
    <lineage>
        <taxon>Bacteria</taxon>
        <taxon>Bacillati</taxon>
        <taxon>Actinomycetota</taxon>
        <taxon>Actinomycetes</taxon>
        <taxon>Micromonosporales</taxon>
        <taxon>Micromonosporaceae</taxon>
        <taxon>Dactylosporangium</taxon>
    </lineage>
</organism>